<dbReference type="InterPro" id="IPR039013">
    <property type="entry name" value="YgiF"/>
</dbReference>
<feature type="domain" description="CYTH" evidence="2">
    <location>
        <begin position="1"/>
        <end position="212"/>
    </location>
</feature>
<dbReference type="RefSeq" id="WP_155587404.1">
    <property type="nucleotide sequence ID" value="NZ_WFKQ01000007.1"/>
</dbReference>
<dbReference type="GO" id="GO:0046872">
    <property type="term" value="F:metal ion binding"/>
    <property type="evidence" value="ECO:0007669"/>
    <property type="project" value="TreeGrafter"/>
</dbReference>
<dbReference type="PROSITE" id="PS51707">
    <property type="entry name" value="CYTH"/>
    <property type="match status" value="1"/>
</dbReference>
<dbReference type="PROSITE" id="PS51708">
    <property type="entry name" value="CHAD"/>
    <property type="match status" value="1"/>
</dbReference>
<dbReference type="InterPro" id="IPR033469">
    <property type="entry name" value="CYTH-like_dom_sf"/>
</dbReference>
<dbReference type="Pfam" id="PF05235">
    <property type="entry name" value="CHAD"/>
    <property type="match status" value="1"/>
</dbReference>
<accession>A0A844M1M4</accession>
<dbReference type="GO" id="GO:0050355">
    <property type="term" value="F:inorganic triphosphate phosphatase activity"/>
    <property type="evidence" value="ECO:0007669"/>
    <property type="project" value="InterPro"/>
</dbReference>
<proteinExistence type="predicted"/>
<dbReference type="Gene3D" id="1.40.20.10">
    <property type="entry name" value="CHAD domain"/>
    <property type="match status" value="1"/>
</dbReference>
<evidence type="ECO:0000259" key="3">
    <source>
        <dbReference type="PROSITE" id="PS51708"/>
    </source>
</evidence>
<comment type="caution">
    <text evidence="4">The sequence shown here is derived from an EMBL/GenBank/DDBJ whole genome shotgun (WGS) entry which is preliminary data.</text>
</comment>
<dbReference type="Pfam" id="PF01928">
    <property type="entry name" value="CYTH"/>
    <property type="match status" value="1"/>
</dbReference>
<dbReference type="PANTHER" id="PTHR39569:SF1">
    <property type="entry name" value="INORGANIC TRIPHOSPHATASE"/>
    <property type="match status" value="1"/>
</dbReference>
<dbReference type="OrthoDB" id="3034217at2"/>
<dbReference type="Proteomes" id="UP000442109">
    <property type="component" value="Unassembled WGS sequence"/>
</dbReference>
<evidence type="ECO:0000313" key="5">
    <source>
        <dbReference type="Proteomes" id="UP000442109"/>
    </source>
</evidence>
<evidence type="ECO:0000256" key="1">
    <source>
        <dbReference type="SAM" id="MobiDB-lite"/>
    </source>
</evidence>
<dbReference type="PANTHER" id="PTHR39569">
    <property type="entry name" value="INORGANIC TRIPHOSPHATASE"/>
    <property type="match status" value="1"/>
</dbReference>
<dbReference type="SUPFAM" id="SSF55154">
    <property type="entry name" value="CYTH-like phosphatases"/>
    <property type="match status" value="1"/>
</dbReference>
<evidence type="ECO:0000313" key="4">
    <source>
        <dbReference type="EMBL" id="MUG32842.1"/>
    </source>
</evidence>
<keyword evidence="5" id="KW-1185">Reference proteome</keyword>
<dbReference type="InterPro" id="IPR038186">
    <property type="entry name" value="CHAD_dom_sf"/>
</dbReference>
<feature type="domain" description="CHAD" evidence="3">
    <location>
        <begin position="230"/>
        <end position="519"/>
    </location>
</feature>
<sequence>MQEIELKFLVPEYRLDGLMRQTKVKSSLTSLLAAHYFDTPDQVLAANGMALRIRKEGDRWVQTLKSNGDGMASRGEQNNVLDSQMVAEALATDSLSPDLSLYDTLDITQLVASPDTRRTTDALACQYITEVQRTTRLIKKDDSTIELAYDEGRVIHGEDSQISQPIHEIEFELIEGDVHFLFETAKTWCRRYNLCLSTVTKAERGGLLLAGKQHAEATKADLRQLAVHKKMSQPQFLRAVVHNCMIQILPNASAIADGSTDGAHVHQLRVGIRRLRTALRFFKDFSSQINPEWAPILKQTFSLLGDYRDRELLQTRTQPMLEKLGGPAVDWSEERAAIRIKPIDAVRANDFQITLLELIEYTMSPAKKDRPLIKHSGTGSKTKGAKKNPAKLSTQQATSELLEALYTKISQASDQFASLSTDAQHDVRKRLKSLRYVSEFTAALYKDKKSKAFLKYLEPAQEILGEYNDDIVGQYFYGQKAQQDPNAWFAVGYFSAQEVHAANQCAQSLKSIKDAPKFW</sequence>
<dbReference type="CDD" id="cd07756">
    <property type="entry name" value="CYTH-like_Pase_CHAD"/>
    <property type="match status" value="1"/>
</dbReference>
<dbReference type="InterPro" id="IPR007899">
    <property type="entry name" value="CHAD_dom"/>
</dbReference>
<evidence type="ECO:0000259" key="2">
    <source>
        <dbReference type="PROSITE" id="PS51707"/>
    </source>
</evidence>
<reference evidence="4 5" key="1">
    <citation type="journal article" date="2019" name="PLoS ONE">
        <title>Pup mortality in New Zealand sea lions (Phocarctos hookeri) at Enderby Island, Auckland Islands, 2013-18.</title>
        <authorList>
            <person name="Michael S.A."/>
            <person name="Hayman D.T.S."/>
            <person name="Gray R."/>
            <person name="Zhang J."/>
            <person name="Rogers L."/>
            <person name="Roe W.D."/>
        </authorList>
    </citation>
    <scope>NUCLEOTIDE SEQUENCE [LARGE SCALE GENOMIC DNA]</scope>
    <source>
        <strain evidence="4 5">SM868</strain>
    </source>
</reference>
<dbReference type="InterPro" id="IPR023577">
    <property type="entry name" value="CYTH_domain"/>
</dbReference>
<protein>
    <submittedName>
        <fullName evidence="4">CHAD domain-containing protein</fullName>
    </submittedName>
</protein>
<gene>
    <name evidence="4" type="ORF">GB996_08525</name>
</gene>
<dbReference type="SMART" id="SM01118">
    <property type="entry name" value="CYTH"/>
    <property type="match status" value="1"/>
</dbReference>
<dbReference type="EMBL" id="WFKQ01000007">
    <property type="protein sequence ID" value="MUG32842.1"/>
    <property type="molecule type" value="Genomic_DNA"/>
</dbReference>
<feature type="region of interest" description="Disordered" evidence="1">
    <location>
        <begin position="370"/>
        <end position="393"/>
    </location>
</feature>
<dbReference type="SMART" id="SM00880">
    <property type="entry name" value="CHAD"/>
    <property type="match status" value="1"/>
</dbReference>
<dbReference type="AlphaFoldDB" id="A0A844M1M4"/>
<name>A0A844M1M4_9GAMM</name>
<organism evidence="4 5">
    <name type="scientific">Psychrobacter sanguinis</name>
    <dbReference type="NCBI Taxonomy" id="861445"/>
    <lineage>
        <taxon>Bacteria</taxon>
        <taxon>Pseudomonadati</taxon>
        <taxon>Pseudomonadota</taxon>
        <taxon>Gammaproteobacteria</taxon>
        <taxon>Moraxellales</taxon>
        <taxon>Moraxellaceae</taxon>
        <taxon>Psychrobacter</taxon>
    </lineage>
</organism>
<dbReference type="Gene3D" id="2.40.320.10">
    <property type="entry name" value="Hypothetical Protein Pfu-838710-001"/>
    <property type="match status" value="1"/>
</dbReference>